<feature type="transmembrane region" description="Helical" evidence="1">
    <location>
        <begin position="37"/>
        <end position="62"/>
    </location>
</feature>
<sequence>MASFVLAVFFLIITPGPGVLSLAGVGSAFGYAHGVRYLAGLFVGTNLVCLAVVSGLSALVLADPGIRV</sequence>
<proteinExistence type="predicted"/>
<keyword evidence="1" id="KW-0472">Membrane</keyword>
<dbReference type="EMBL" id="VXRY01000271">
    <property type="protein sequence ID" value="MXY33780.1"/>
    <property type="molecule type" value="Genomic_DNA"/>
</dbReference>
<evidence type="ECO:0000256" key="1">
    <source>
        <dbReference type="SAM" id="Phobius"/>
    </source>
</evidence>
<comment type="caution">
    <text evidence="2">The sequence shown here is derived from an EMBL/GenBank/DDBJ whole genome shotgun (WGS) entry which is preliminary data.</text>
</comment>
<evidence type="ECO:0000313" key="2">
    <source>
        <dbReference type="EMBL" id="MXY33780.1"/>
    </source>
</evidence>
<keyword evidence="1" id="KW-0812">Transmembrane</keyword>
<dbReference type="AlphaFoldDB" id="A0A6B0Y1Y8"/>
<organism evidence="2">
    <name type="scientific">Boseongicola sp. SB0664_bin_43</name>
    <dbReference type="NCBI Taxonomy" id="2604844"/>
    <lineage>
        <taxon>Bacteria</taxon>
        <taxon>Pseudomonadati</taxon>
        <taxon>Pseudomonadota</taxon>
        <taxon>Alphaproteobacteria</taxon>
        <taxon>Rhodobacterales</taxon>
        <taxon>Paracoccaceae</taxon>
        <taxon>Boseongicola</taxon>
    </lineage>
</organism>
<accession>A0A6B0Y1Y8</accession>
<reference evidence="2" key="1">
    <citation type="submission" date="2019-09" db="EMBL/GenBank/DDBJ databases">
        <title>Characterisation of the sponge microbiome using genome-centric metagenomics.</title>
        <authorList>
            <person name="Engelberts J.P."/>
            <person name="Robbins S.J."/>
            <person name="De Goeij J.M."/>
            <person name="Aranda M."/>
            <person name="Bell S.C."/>
            <person name="Webster N.S."/>
        </authorList>
    </citation>
    <scope>NUCLEOTIDE SEQUENCE</scope>
    <source>
        <strain evidence="2">SB0664_bin_43</strain>
    </source>
</reference>
<keyword evidence="1" id="KW-1133">Transmembrane helix</keyword>
<name>A0A6B0Y1Y8_9RHOB</name>
<protein>
    <submittedName>
        <fullName evidence="2">LysE family translocator</fullName>
    </submittedName>
</protein>
<feature type="non-terminal residue" evidence="2">
    <location>
        <position position="68"/>
    </location>
</feature>
<gene>
    <name evidence="2" type="ORF">F4Y60_06770</name>
</gene>